<protein>
    <recommendedName>
        <fullName evidence="1">Chromo domain-containing protein</fullName>
    </recommendedName>
</protein>
<dbReference type="EMBL" id="BMAO01013242">
    <property type="protein sequence ID" value="GFQ87231.1"/>
    <property type="molecule type" value="Genomic_DNA"/>
</dbReference>
<evidence type="ECO:0000259" key="1">
    <source>
        <dbReference type="PROSITE" id="PS50013"/>
    </source>
</evidence>
<dbReference type="SUPFAM" id="SSF54160">
    <property type="entry name" value="Chromo domain-like"/>
    <property type="match status" value="1"/>
</dbReference>
<evidence type="ECO:0000313" key="3">
    <source>
        <dbReference type="Proteomes" id="UP000887116"/>
    </source>
</evidence>
<organism evidence="2 3">
    <name type="scientific">Trichonephila clavata</name>
    <name type="common">Joro spider</name>
    <name type="synonym">Nephila clavata</name>
    <dbReference type="NCBI Taxonomy" id="2740835"/>
    <lineage>
        <taxon>Eukaryota</taxon>
        <taxon>Metazoa</taxon>
        <taxon>Ecdysozoa</taxon>
        <taxon>Arthropoda</taxon>
        <taxon>Chelicerata</taxon>
        <taxon>Arachnida</taxon>
        <taxon>Araneae</taxon>
        <taxon>Araneomorphae</taxon>
        <taxon>Entelegynae</taxon>
        <taxon>Araneoidea</taxon>
        <taxon>Nephilidae</taxon>
        <taxon>Trichonephila</taxon>
    </lineage>
</organism>
<proteinExistence type="predicted"/>
<keyword evidence="3" id="KW-1185">Reference proteome</keyword>
<dbReference type="SMART" id="SM00298">
    <property type="entry name" value="CHROMO"/>
    <property type="match status" value="1"/>
</dbReference>
<dbReference type="InterPro" id="IPR000953">
    <property type="entry name" value="Chromo/chromo_shadow_dom"/>
</dbReference>
<sequence>MAKKMALVQFYQLSKLEVRLEDNISNLLSEKETPDDVKAQLLSDLIPKYHRAMKPTKSATPFEIPSELLAESELPDGKPLEIPSKLNMMAKYIGYAVPKTQRKFILPILEKLRNANYTFNDQSELEVSGKPQYRSNVIDLFSYMMKNERTNVTPPKGFTKFFEAILQSNIPLQWIGNKRLREQLVLSDANPEFAKSSPPSKMAICQGGLKKYFAFIKDIATIPPTYVLQDFNSKEIEGRFYNEELQKIDKPFDTYWAVEKIIRNKGRGSSRQLLIKWVGFPDSLNSWIRADQIRRSPHNESERQ</sequence>
<name>A0A8X6KWV3_TRICU</name>
<feature type="domain" description="Chromo" evidence="1">
    <location>
        <begin position="256"/>
        <end position="304"/>
    </location>
</feature>
<dbReference type="AlphaFoldDB" id="A0A8X6KWV3"/>
<comment type="caution">
    <text evidence="2">The sequence shown here is derived from an EMBL/GenBank/DDBJ whole genome shotgun (WGS) entry which is preliminary data.</text>
</comment>
<dbReference type="GO" id="GO:0005694">
    <property type="term" value="C:chromosome"/>
    <property type="evidence" value="ECO:0007669"/>
    <property type="project" value="UniProtKB-ARBA"/>
</dbReference>
<evidence type="ECO:0000313" key="2">
    <source>
        <dbReference type="EMBL" id="GFQ87231.1"/>
    </source>
</evidence>
<reference evidence="2" key="1">
    <citation type="submission" date="2020-07" db="EMBL/GenBank/DDBJ databases">
        <title>Multicomponent nature underlies the extraordinary mechanical properties of spider dragline silk.</title>
        <authorList>
            <person name="Kono N."/>
            <person name="Nakamura H."/>
            <person name="Mori M."/>
            <person name="Yoshida Y."/>
            <person name="Ohtoshi R."/>
            <person name="Malay A.D."/>
            <person name="Moran D.A.P."/>
            <person name="Tomita M."/>
            <person name="Numata K."/>
            <person name="Arakawa K."/>
        </authorList>
    </citation>
    <scope>NUCLEOTIDE SEQUENCE</scope>
</reference>
<dbReference type="Proteomes" id="UP000887116">
    <property type="component" value="Unassembled WGS sequence"/>
</dbReference>
<gene>
    <name evidence="2" type="primary">AVEN_69199_1</name>
    <name evidence="2" type="ORF">TNCT_103791</name>
</gene>
<dbReference type="PROSITE" id="PS50013">
    <property type="entry name" value="CHROMO_2"/>
    <property type="match status" value="1"/>
</dbReference>
<dbReference type="InterPro" id="IPR016197">
    <property type="entry name" value="Chromo-like_dom_sf"/>
</dbReference>
<accession>A0A8X6KWV3</accession>
<dbReference type="Gene3D" id="2.40.50.40">
    <property type="match status" value="1"/>
</dbReference>
<dbReference type="OrthoDB" id="10068277at2759"/>